<keyword evidence="4" id="KW-1185">Reference proteome</keyword>
<dbReference type="InterPro" id="IPR013740">
    <property type="entry name" value="Redoxin"/>
</dbReference>
<feature type="domain" description="Thioredoxin" evidence="2">
    <location>
        <begin position="27"/>
        <end position="170"/>
    </location>
</feature>
<evidence type="ECO:0000313" key="4">
    <source>
        <dbReference type="Proteomes" id="UP000009080"/>
    </source>
</evidence>
<dbReference type="Proteomes" id="UP000009080">
    <property type="component" value="Chromosome"/>
</dbReference>
<dbReference type="OrthoDB" id="9799347at2"/>
<dbReference type="InterPro" id="IPR036249">
    <property type="entry name" value="Thioredoxin-like_sf"/>
</dbReference>
<accession>C5BNC4</accession>
<feature type="signal peptide" evidence="1">
    <location>
        <begin position="1"/>
        <end position="26"/>
    </location>
</feature>
<gene>
    <name evidence="3" type="ordered locus">TERTU_2911</name>
</gene>
<dbReference type="EMBL" id="CP001614">
    <property type="protein sequence ID" value="ACR11366.1"/>
    <property type="molecule type" value="Genomic_DNA"/>
</dbReference>
<evidence type="ECO:0000259" key="2">
    <source>
        <dbReference type="PROSITE" id="PS51352"/>
    </source>
</evidence>
<dbReference type="CDD" id="cd02966">
    <property type="entry name" value="TlpA_like_family"/>
    <property type="match status" value="1"/>
</dbReference>
<dbReference type="HOGENOM" id="CLU_042529_11_2_6"/>
<organism evidence="3 4">
    <name type="scientific">Teredinibacter turnerae (strain ATCC 39867 / T7901)</name>
    <dbReference type="NCBI Taxonomy" id="377629"/>
    <lineage>
        <taxon>Bacteria</taxon>
        <taxon>Pseudomonadati</taxon>
        <taxon>Pseudomonadota</taxon>
        <taxon>Gammaproteobacteria</taxon>
        <taxon>Cellvibrionales</taxon>
        <taxon>Cellvibrionaceae</taxon>
        <taxon>Teredinibacter</taxon>
    </lineage>
</organism>
<dbReference type="Pfam" id="PF08534">
    <property type="entry name" value="Redoxin"/>
    <property type="match status" value="1"/>
</dbReference>
<dbReference type="AlphaFoldDB" id="C5BNC4"/>
<proteinExistence type="predicted"/>
<evidence type="ECO:0000256" key="1">
    <source>
        <dbReference type="SAM" id="SignalP"/>
    </source>
</evidence>
<dbReference type="STRING" id="377629.TERTU_2911"/>
<dbReference type="InterPro" id="IPR050553">
    <property type="entry name" value="Thioredoxin_ResA/DsbE_sf"/>
</dbReference>
<keyword evidence="1" id="KW-0732">Signal</keyword>
<evidence type="ECO:0000313" key="3">
    <source>
        <dbReference type="EMBL" id="ACR11366.1"/>
    </source>
</evidence>
<feature type="chain" id="PRO_5002948756" evidence="1">
    <location>
        <begin position="27"/>
        <end position="173"/>
    </location>
</feature>
<protein>
    <submittedName>
        <fullName evidence="3">Redoxin domain protein</fullName>
    </submittedName>
</protein>
<dbReference type="RefSeq" id="WP_015817478.1">
    <property type="nucleotide sequence ID" value="NC_012997.1"/>
</dbReference>
<dbReference type="KEGG" id="ttu:TERTU_2911"/>
<dbReference type="PANTHER" id="PTHR42852">
    <property type="entry name" value="THIOL:DISULFIDE INTERCHANGE PROTEIN DSBE"/>
    <property type="match status" value="1"/>
</dbReference>
<dbReference type="SUPFAM" id="SSF52833">
    <property type="entry name" value="Thioredoxin-like"/>
    <property type="match status" value="1"/>
</dbReference>
<dbReference type="eggNOG" id="COG0526">
    <property type="taxonomic scope" value="Bacteria"/>
</dbReference>
<name>C5BNC4_TERTT</name>
<dbReference type="InterPro" id="IPR013766">
    <property type="entry name" value="Thioredoxin_domain"/>
</dbReference>
<dbReference type="PROSITE" id="PS51352">
    <property type="entry name" value="THIOREDOXIN_2"/>
    <property type="match status" value="1"/>
</dbReference>
<dbReference type="GO" id="GO:0016491">
    <property type="term" value="F:oxidoreductase activity"/>
    <property type="evidence" value="ECO:0007669"/>
    <property type="project" value="InterPro"/>
</dbReference>
<dbReference type="Gene3D" id="3.40.30.10">
    <property type="entry name" value="Glutaredoxin"/>
    <property type="match status" value="1"/>
</dbReference>
<dbReference type="PANTHER" id="PTHR42852:SF18">
    <property type="entry name" value="CHROMOSOME UNDETERMINED SCAFFOLD_47, WHOLE GENOME SHOTGUN SEQUENCE"/>
    <property type="match status" value="1"/>
</dbReference>
<sequence length="173" mass="18558">MLSGKNVFRALSGIVAGCFLSASVAAVEIGKPAPGLVLTTLSNHDDAGFTLADYRGKVVYLDFWASWCGPCRASFPVLNELRTKYQAEGFEVVGVNLDENTADANGFLKKFPVSFPLATDPKGAAAQIFQIKGMPSAVIIDKKGVARAEIVGFHKDEPQKIEQLVSQLLKEPS</sequence>
<reference evidence="3 4" key="1">
    <citation type="journal article" date="2009" name="PLoS ONE">
        <title>The complete genome of Teredinibacter turnerae T7901: an intracellular endosymbiont of marine wood-boring bivalves (shipworms).</title>
        <authorList>
            <person name="Yang J.C."/>
            <person name="Madupu R."/>
            <person name="Durkin A.S."/>
            <person name="Ekborg N.A."/>
            <person name="Pedamallu C.S."/>
            <person name="Hostetler J.B."/>
            <person name="Radune D."/>
            <person name="Toms B.S."/>
            <person name="Henrissat B."/>
            <person name="Coutinho P.M."/>
            <person name="Schwarz S."/>
            <person name="Field L."/>
            <person name="Trindade-Silva A.E."/>
            <person name="Soares C.A.G."/>
            <person name="Elshahawi S."/>
            <person name="Hanora A."/>
            <person name="Schmidt E.W."/>
            <person name="Haygood M.G."/>
            <person name="Posfai J."/>
            <person name="Benner J."/>
            <person name="Madinger C."/>
            <person name="Nove J."/>
            <person name="Anton B."/>
            <person name="Chaudhary K."/>
            <person name="Foster J."/>
            <person name="Holman A."/>
            <person name="Kumar S."/>
            <person name="Lessard P.A."/>
            <person name="Luyten Y.A."/>
            <person name="Slatko B."/>
            <person name="Wood N."/>
            <person name="Wu B."/>
            <person name="Teplitski M."/>
            <person name="Mougous J.D."/>
            <person name="Ward N."/>
            <person name="Eisen J.A."/>
            <person name="Badger J.H."/>
            <person name="Distel D.L."/>
        </authorList>
    </citation>
    <scope>NUCLEOTIDE SEQUENCE [LARGE SCALE GENOMIC DNA]</scope>
    <source>
        <strain evidence="4">ATCC 39867 / T7901</strain>
    </source>
</reference>